<comment type="caution">
    <text evidence="2">The sequence shown here is derived from an EMBL/GenBank/DDBJ whole genome shotgun (WGS) entry which is preliminary data.</text>
</comment>
<dbReference type="EMBL" id="CADEPI010000346">
    <property type="protein sequence ID" value="CAB3384353.1"/>
    <property type="molecule type" value="Genomic_DNA"/>
</dbReference>
<feature type="region of interest" description="Disordered" evidence="1">
    <location>
        <begin position="378"/>
        <end position="401"/>
    </location>
</feature>
<evidence type="ECO:0000313" key="3">
    <source>
        <dbReference type="Proteomes" id="UP000494165"/>
    </source>
</evidence>
<name>A0A8S1DU38_9INSE</name>
<dbReference type="AlphaFoldDB" id="A0A8S1DU38"/>
<feature type="region of interest" description="Disordered" evidence="1">
    <location>
        <begin position="211"/>
        <end position="232"/>
    </location>
</feature>
<gene>
    <name evidence="2" type="ORF">CLODIP_2_CD10539</name>
</gene>
<dbReference type="OrthoDB" id="10674291at2759"/>
<accession>A0A8S1DU38</accession>
<feature type="region of interest" description="Disordered" evidence="1">
    <location>
        <begin position="324"/>
        <end position="346"/>
    </location>
</feature>
<feature type="compositionally biased region" description="Polar residues" evidence="1">
    <location>
        <begin position="112"/>
        <end position="128"/>
    </location>
</feature>
<organism evidence="2 3">
    <name type="scientific">Cloeon dipterum</name>
    <dbReference type="NCBI Taxonomy" id="197152"/>
    <lineage>
        <taxon>Eukaryota</taxon>
        <taxon>Metazoa</taxon>
        <taxon>Ecdysozoa</taxon>
        <taxon>Arthropoda</taxon>
        <taxon>Hexapoda</taxon>
        <taxon>Insecta</taxon>
        <taxon>Pterygota</taxon>
        <taxon>Palaeoptera</taxon>
        <taxon>Ephemeroptera</taxon>
        <taxon>Pisciforma</taxon>
        <taxon>Baetidae</taxon>
        <taxon>Cloeon</taxon>
    </lineage>
</organism>
<protein>
    <submittedName>
        <fullName evidence="2">Uncharacterized protein</fullName>
    </submittedName>
</protein>
<feature type="region of interest" description="Disordered" evidence="1">
    <location>
        <begin position="110"/>
        <end position="131"/>
    </location>
</feature>
<sequence>MVGLLQRCFSSLILAYELCESPRLLGVDPIVRYFPPSNGNGAAVDRIKPSTPYFNKNLIKMNAEFEDSDDDVCFGPITFKELRKASIVKKIIRERDSVAPQKTFLEALEEQAASSDELPSNTDANSAGCSAPCPSPVKDQELIAQDALVEEFSLEESHFSGCNLSNLNLSFESGVSAPVPAVTANVLSSSEDGLYTLAFISDMAKKLEVGERPATPAKSSGVPKPVYSPISPAETTQYLDAENAKESMEHSSAQWHDAETGGKDVEDLENNDKKRISDISLLSDETEIFDASSDDKDDTAELLNDTIERMDMLLSMGVDFLEAEEKQEEEKDKEEPQNNSKYFATPQPKAQIADILEEYAVPRSPIQSKPAPKKFFQTPAAFKTPQNAKIQPKDKSNSAGNSRVDLAKQVHVSTPFRVPKCNEARSADFKLKPGSNSKAKFPVDLQFNKVNSFGSRLPKPVRAFQNITSPVGQYIHGPVVAPKIANAKPSSSPRIVGKLFSGSNTPTKLTPSKSDMENLNPNTLPYINYDSSSSIKVVEHKEMQQKTLPNKIKKLLPSPGSVVIRHTGRVNIPETSDGRHEVSIMVSQDAFQLNL</sequence>
<feature type="region of interest" description="Disordered" evidence="1">
    <location>
        <begin position="244"/>
        <end position="269"/>
    </location>
</feature>
<reference evidence="2 3" key="1">
    <citation type="submission" date="2020-04" db="EMBL/GenBank/DDBJ databases">
        <authorList>
            <person name="Alioto T."/>
            <person name="Alioto T."/>
            <person name="Gomez Garrido J."/>
        </authorList>
    </citation>
    <scope>NUCLEOTIDE SEQUENCE [LARGE SCALE GENOMIC DNA]</scope>
</reference>
<feature type="compositionally biased region" description="Basic and acidic residues" evidence="1">
    <location>
        <begin position="256"/>
        <end position="269"/>
    </location>
</feature>
<evidence type="ECO:0000256" key="1">
    <source>
        <dbReference type="SAM" id="MobiDB-lite"/>
    </source>
</evidence>
<dbReference type="Proteomes" id="UP000494165">
    <property type="component" value="Unassembled WGS sequence"/>
</dbReference>
<proteinExistence type="predicted"/>
<keyword evidence="3" id="KW-1185">Reference proteome</keyword>
<evidence type="ECO:0000313" key="2">
    <source>
        <dbReference type="EMBL" id="CAB3384353.1"/>
    </source>
</evidence>